<gene>
    <name evidence="2" type="ORF">RM649_17875</name>
</gene>
<sequence>METVHLTPDQLDAQAARLHDTDAWRQIVTGWQDTAAEPVLPDPAPRPVLPEPVLPQPVLPEWVPPLRAPGSAAPAEPRSRTGPADRTVSAEPTGPTEPAADWRGLLSVSVDSLVEESLRALPPSPPRERPLPGRLGALLPDRLHTWRRIGQPDVPPSVHLGHARQILTEWGWQNTPYRLRNARGARCLCGALLTAHRLGYGSLETVDRAGAWLITELRAQGWTGLIGPWNRQPGRTASDALSLLDATIRRASLAGH</sequence>
<evidence type="ECO:0000256" key="1">
    <source>
        <dbReference type="SAM" id="MobiDB-lite"/>
    </source>
</evidence>
<proteinExistence type="predicted"/>
<reference evidence="3" key="1">
    <citation type="submission" date="2023-07" db="EMBL/GenBank/DDBJ databases">
        <title>30 novel species of actinomycetes from the DSMZ collection.</title>
        <authorList>
            <person name="Nouioui I."/>
        </authorList>
    </citation>
    <scope>NUCLEOTIDE SEQUENCE [LARGE SCALE GENOMIC DNA]</scope>
    <source>
        <strain evidence="3">DSM 41770</strain>
    </source>
</reference>
<dbReference type="Proteomes" id="UP001183777">
    <property type="component" value="Unassembled WGS sequence"/>
</dbReference>
<dbReference type="EMBL" id="JAVREX010000007">
    <property type="protein sequence ID" value="MDT0429500.1"/>
    <property type="molecule type" value="Genomic_DNA"/>
</dbReference>
<dbReference type="Pfam" id="PF19698">
    <property type="entry name" value="DUF6197"/>
    <property type="match status" value="1"/>
</dbReference>
<keyword evidence="3" id="KW-1185">Reference proteome</keyword>
<dbReference type="InterPro" id="IPR045677">
    <property type="entry name" value="DUF6197"/>
</dbReference>
<evidence type="ECO:0000313" key="3">
    <source>
        <dbReference type="Proteomes" id="UP001183777"/>
    </source>
</evidence>
<protein>
    <submittedName>
        <fullName evidence="2">Uncharacterized protein</fullName>
    </submittedName>
</protein>
<dbReference type="RefSeq" id="WP_200695279.1">
    <property type="nucleotide sequence ID" value="NZ_JAVREX010000007.1"/>
</dbReference>
<evidence type="ECO:0000313" key="2">
    <source>
        <dbReference type="EMBL" id="MDT0429500.1"/>
    </source>
</evidence>
<name>A0ABU2RKX0_9ACTN</name>
<comment type="caution">
    <text evidence="2">The sequence shown here is derived from an EMBL/GenBank/DDBJ whole genome shotgun (WGS) entry which is preliminary data.</text>
</comment>
<accession>A0ABU2RKX0</accession>
<feature type="region of interest" description="Disordered" evidence="1">
    <location>
        <begin position="65"/>
        <end position="102"/>
    </location>
</feature>
<organism evidence="2 3">
    <name type="scientific">Streptomyces salyersiae</name>
    <dbReference type="NCBI Taxonomy" id="3075530"/>
    <lineage>
        <taxon>Bacteria</taxon>
        <taxon>Bacillati</taxon>
        <taxon>Actinomycetota</taxon>
        <taxon>Actinomycetes</taxon>
        <taxon>Kitasatosporales</taxon>
        <taxon>Streptomycetaceae</taxon>
        <taxon>Streptomyces</taxon>
    </lineage>
</organism>